<dbReference type="PROSITE" id="PS51365">
    <property type="entry name" value="RENAL_DIPEPTIDASE_2"/>
    <property type="match status" value="1"/>
</dbReference>
<reference evidence="1 2" key="1">
    <citation type="submission" date="2011-10" db="EMBL/GenBank/DDBJ databases">
        <title>Metabolic and evolutionary patterns in the extreme acidophile Ferroplasma acidiphilum.</title>
        <authorList>
            <person name="Golyshina O.V."/>
            <person name="Kozyavkin S.A."/>
            <person name="Tatusov R.L."/>
            <person name="Slesarev A.I."/>
            <person name="Golyshin P.N."/>
        </authorList>
    </citation>
    <scope>NUCLEOTIDE SEQUENCE [LARGE SCALE GENOMIC DNA]</scope>
    <source>
        <strain evidence="2">Y</strain>
    </source>
</reference>
<name>A0A1V0N3J0_9ARCH</name>
<proteinExistence type="predicted"/>
<dbReference type="SUPFAM" id="SSF51556">
    <property type="entry name" value="Metallo-dependent hydrolases"/>
    <property type="match status" value="1"/>
</dbReference>
<dbReference type="InterPro" id="IPR032466">
    <property type="entry name" value="Metal_Hydrolase"/>
</dbReference>
<evidence type="ECO:0000313" key="2">
    <source>
        <dbReference type="Proteomes" id="UP000192050"/>
    </source>
</evidence>
<dbReference type="PANTHER" id="PTHR10443">
    <property type="entry name" value="MICROSOMAL DIPEPTIDASE"/>
    <property type="match status" value="1"/>
</dbReference>
<dbReference type="Proteomes" id="UP000192050">
    <property type="component" value="Chromosome"/>
</dbReference>
<dbReference type="GO" id="GO:0070573">
    <property type="term" value="F:metallodipeptidase activity"/>
    <property type="evidence" value="ECO:0007669"/>
    <property type="project" value="InterPro"/>
</dbReference>
<dbReference type="CDD" id="cd01301">
    <property type="entry name" value="rDP_like"/>
    <property type="match status" value="1"/>
</dbReference>
<organism evidence="1 2">
    <name type="scientific">Ferroplasma acidiphilum</name>
    <dbReference type="NCBI Taxonomy" id="74969"/>
    <lineage>
        <taxon>Archaea</taxon>
        <taxon>Methanobacteriati</taxon>
        <taxon>Thermoplasmatota</taxon>
        <taxon>Thermoplasmata</taxon>
        <taxon>Thermoplasmatales</taxon>
        <taxon>Ferroplasmaceae</taxon>
        <taxon>Ferroplasma</taxon>
    </lineage>
</organism>
<accession>A0A1V0N3J0</accession>
<keyword evidence="2" id="KW-1185">Reference proteome</keyword>
<dbReference type="InterPro" id="IPR008257">
    <property type="entry name" value="Pept_M19"/>
</dbReference>
<dbReference type="EMBL" id="CP015363">
    <property type="protein sequence ID" value="ARD84659.1"/>
    <property type="molecule type" value="Genomic_DNA"/>
</dbReference>
<dbReference type="PANTHER" id="PTHR10443:SF12">
    <property type="entry name" value="DIPEPTIDASE"/>
    <property type="match status" value="1"/>
</dbReference>
<dbReference type="GO" id="GO:0006508">
    <property type="term" value="P:proteolysis"/>
    <property type="evidence" value="ECO:0007669"/>
    <property type="project" value="InterPro"/>
</dbReference>
<sequence length="298" mass="33211">MKFIDLHEDIAYSSMYRDVIHGTGQSGIDMLKRFPGSIIFSVVFPHVNMQYGEEYGTSIPNTTLAYQQLNYYREISKKYGINLIEGNKPVDSELNFLLSMEGTDILNRPEDIEMFHSMGLRNLGLTWNYDTKFASSCYSKKDYGLTGSGEDLVKICNSYGIIIDLAHAGKKTILDTCNVASKPVLDSHTNFKVLKDHPRNIDENSIKAIVDTGGVMGITGIRPSLHTPDINGMLESITYLGDNFGWKHVSLGTDFLGIPEPPDGFTDVNAIEKLKEMIGTHSEDVLFNNALRVIKANL</sequence>
<dbReference type="GeneID" id="84217375"/>
<dbReference type="RefSeq" id="WP_081141920.1">
    <property type="nucleotide sequence ID" value="NZ_CP015363.1"/>
</dbReference>
<dbReference type="AlphaFoldDB" id="A0A1V0N3J0"/>
<evidence type="ECO:0000313" key="1">
    <source>
        <dbReference type="EMBL" id="ARD84659.1"/>
    </source>
</evidence>
<dbReference type="Gene3D" id="3.20.20.140">
    <property type="entry name" value="Metal-dependent hydrolases"/>
    <property type="match status" value="1"/>
</dbReference>
<dbReference type="Pfam" id="PF01244">
    <property type="entry name" value="Peptidase_M19"/>
    <property type="match status" value="1"/>
</dbReference>
<dbReference type="OrthoDB" id="26221at2157"/>
<protein>
    <submittedName>
        <fullName evidence="1">Microsomal dipeptidase</fullName>
    </submittedName>
</protein>
<dbReference type="STRING" id="74969.FAD_0755"/>
<dbReference type="KEGG" id="fai:FAD_0755"/>
<gene>
    <name evidence="1" type="ORF">FAD_0755</name>
</gene>